<organism evidence="1 2">
    <name type="scientific">Streptomyces griseoloalbus</name>
    <dbReference type="NCBI Taxonomy" id="67303"/>
    <lineage>
        <taxon>Bacteria</taxon>
        <taxon>Bacillati</taxon>
        <taxon>Actinomycetota</taxon>
        <taxon>Actinomycetes</taxon>
        <taxon>Kitasatosporales</taxon>
        <taxon>Streptomycetaceae</taxon>
        <taxon>Streptomyces</taxon>
    </lineage>
</organism>
<evidence type="ECO:0000313" key="2">
    <source>
        <dbReference type="Proteomes" id="UP000568022"/>
    </source>
</evidence>
<reference evidence="1 2" key="1">
    <citation type="submission" date="2020-08" db="EMBL/GenBank/DDBJ databases">
        <title>Genomic Encyclopedia of Type Strains, Phase III (KMG-III): the genomes of soil and plant-associated and newly described type strains.</title>
        <authorList>
            <person name="Whitman W."/>
        </authorList>
    </citation>
    <scope>NUCLEOTIDE SEQUENCE [LARGE SCALE GENOMIC DNA]</scope>
    <source>
        <strain evidence="1 2">CECT 3226</strain>
    </source>
</reference>
<name>A0A7W8F9G8_9ACTN</name>
<gene>
    <name evidence="1" type="ORF">FHS32_002103</name>
</gene>
<proteinExistence type="predicted"/>
<accession>A0A7W8F9G8</accession>
<dbReference type="Proteomes" id="UP000568022">
    <property type="component" value="Unassembled WGS sequence"/>
</dbReference>
<dbReference type="AlphaFoldDB" id="A0A7W8F9G8"/>
<comment type="caution">
    <text evidence="1">The sequence shown here is derived from an EMBL/GenBank/DDBJ whole genome shotgun (WGS) entry which is preliminary data.</text>
</comment>
<evidence type="ECO:0000313" key="1">
    <source>
        <dbReference type="EMBL" id="MBB5125371.1"/>
    </source>
</evidence>
<protein>
    <submittedName>
        <fullName evidence="1">Uncharacterized protein</fullName>
    </submittedName>
</protein>
<dbReference type="EMBL" id="JACHJE010000004">
    <property type="protein sequence ID" value="MBB5125371.1"/>
    <property type="molecule type" value="Genomic_DNA"/>
</dbReference>
<keyword evidence="2" id="KW-1185">Reference proteome</keyword>
<sequence>MRIRRALAAAAAVAAALGTRHRAIASALTSAR</sequence>